<evidence type="ECO:0000256" key="2">
    <source>
        <dbReference type="ARBA" id="ARBA00022670"/>
    </source>
</evidence>
<reference evidence="8" key="1">
    <citation type="journal article" date="2012" name="PLoS Genet.">
        <title>Comparative analysis of the genomes of two field isolates of the rice blast fungus Magnaporthe oryzae.</title>
        <authorList>
            <person name="Xue M."/>
            <person name="Yang J."/>
            <person name="Li Z."/>
            <person name="Hu S."/>
            <person name="Yao N."/>
            <person name="Dean R.A."/>
            <person name="Zhao W."/>
            <person name="Shen M."/>
            <person name="Zhang H."/>
            <person name="Li C."/>
            <person name="Liu L."/>
            <person name="Cao L."/>
            <person name="Xu X."/>
            <person name="Xing Y."/>
            <person name="Hsiang T."/>
            <person name="Zhang Z."/>
            <person name="Xu J.R."/>
            <person name="Peng Y.L."/>
        </authorList>
    </citation>
    <scope>NUCLEOTIDE SEQUENCE</scope>
    <source>
        <strain evidence="8">Y34</strain>
    </source>
</reference>
<dbReference type="SUPFAM" id="SSF50630">
    <property type="entry name" value="Acid proteases"/>
    <property type="match status" value="1"/>
</dbReference>
<protein>
    <submittedName>
        <fullName evidence="8">RNA-dependent RNA polymerase</fullName>
    </submittedName>
</protein>
<dbReference type="Gene3D" id="2.40.70.10">
    <property type="entry name" value="Acid Proteases"/>
    <property type="match status" value="2"/>
</dbReference>
<evidence type="ECO:0000259" key="7">
    <source>
        <dbReference type="PROSITE" id="PS51767"/>
    </source>
</evidence>
<dbReference type="InterPro" id="IPR001461">
    <property type="entry name" value="Aspartic_peptidase_A1"/>
</dbReference>
<keyword evidence="4 5" id="KW-0378">Hydrolase</keyword>
<keyword evidence="3 5" id="KW-0064">Aspartyl protease</keyword>
<feature type="compositionally biased region" description="Polar residues" evidence="6">
    <location>
        <begin position="176"/>
        <end position="186"/>
    </location>
</feature>
<feature type="domain" description="Peptidase A1" evidence="7">
    <location>
        <begin position="1427"/>
        <end position="1732"/>
    </location>
</feature>
<dbReference type="CDD" id="cd06097">
    <property type="entry name" value="Aspergillopepsin_like"/>
    <property type="match status" value="1"/>
</dbReference>
<dbReference type="InterPro" id="IPR007855">
    <property type="entry name" value="RDRP"/>
</dbReference>
<dbReference type="Proteomes" id="UP000011086">
    <property type="component" value="Unassembled WGS sequence"/>
</dbReference>
<evidence type="ECO:0000256" key="6">
    <source>
        <dbReference type="SAM" id="MobiDB-lite"/>
    </source>
</evidence>
<dbReference type="InterPro" id="IPR034163">
    <property type="entry name" value="Aspergillopepsin-like_cat_dom"/>
</dbReference>
<evidence type="ECO:0000256" key="3">
    <source>
        <dbReference type="ARBA" id="ARBA00022750"/>
    </source>
</evidence>
<evidence type="ECO:0000313" key="8">
    <source>
        <dbReference type="EMBL" id="ELQ33552.1"/>
    </source>
</evidence>
<dbReference type="GO" id="GO:0006508">
    <property type="term" value="P:proteolysis"/>
    <property type="evidence" value="ECO:0007669"/>
    <property type="project" value="UniProtKB-KW"/>
</dbReference>
<dbReference type="Gene3D" id="1.10.8.790">
    <property type="entry name" value="RNA-dependent RNA polymerase, slab domain, helical subdomain-like"/>
    <property type="match status" value="1"/>
</dbReference>
<dbReference type="Pfam" id="PF00026">
    <property type="entry name" value="Asp"/>
    <property type="match status" value="1"/>
</dbReference>
<keyword evidence="8" id="KW-0548">Nucleotidyltransferase</keyword>
<dbReference type="GO" id="GO:0031380">
    <property type="term" value="C:nuclear RNA-directed RNA polymerase complex"/>
    <property type="evidence" value="ECO:0007669"/>
    <property type="project" value="TreeGrafter"/>
</dbReference>
<evidence type="ECO:0000256" key="1">
    <source>
        <dbReference type="ARBA" id="ARBA00007447"/>
    </source>
</evidence>
<dbReference type="GO" id="GO:0003968">
    <property type="term" value="F:RNA-directed RNA polymerase activity"/>
    <property type="evidence" value="ECO:0007669"/>
    <property type="project" value="UniProtKB-KW"/>
</dbReference>
<dbReference type="PANTHER" id="PTHR23079:SF14">
    <property type="entry name" value="RNA-DEPENDENT RNA POLYMERASE"/>
    <property type="match status" value="1"/>
</dbReference>
<dbReference type="PRINTS" id="PR00792">
    <property type="entry name" value="PEPSIN"/>
</dbReference>
<proteinExistence type="inferred from homology"/>
<evidence type="ECO:0000256" key="5">
    <source>
        <dbReference type="RuleBase" id="RU000454"/>
    </source>
</evidence>
<dbReference type="GO" id="GO:0030422">
    <property type="term" value="P:siRNA processing"/>
    <property type="evidence" value="ECO:0007669"/>
    <property type="project" value="TreeGrafter"/>
</dbReference>
<keyword evidence="8" id="KW-0696">RNA-directed RNA polymerase</keyword>
<dbReference type="GO" id="GO:0004190">
    <property type="term" value="F:aspartic-type endopeptidase activity"/>
    <property type="evidence" value="ECO:0007669"/>
    <property type="project" value="UniProtKB-KW"/>
</dbReference>
<dbReference type="PANTHER" id="PTHR23079">
    <property type="entry name" value="RNA-DEPENDENT RNA POLYMERASE"/>
    <property type="match status" value="1"/>
</dbReference>
<dbReference type="InterPro" id="IPR021109">
    <property type="entry name" value="Peptidase_aspartic_dom_sf"/>
</dbReference>
<evidence type="ECO:0000256" key="4">
    <source>
        <dbReference type="ARBA" id="ARBA00022801"/>
    </source>
</evidence>
<keyword evidence="8" id="KW-0808">Transferase</keyword>
<dbReference type="InterPro" id="IPR057596">
    <property type="entry name" value="RDRP_core"/>
</dbReference>
<sequence>MSRPQPTGAQIARADVVAAMTRLNELYDLALEIPTRSRSPKPRKGKPPEFSDAIYDKLQLLYSQGSIESVLNRFDTCIRRKNRLERSQDHDRQLLQDVLHQCCSPELAESDKHSHPRRSKRLSNDDEGEDISPKRCRKIQLHKLDVVQTRALAKPGPGRGPRPRTLTARESDEQQESANTSRTSIAPSIFSEGEDFGATQTTAEASSQETKHVLRPSSKALLEREPADFDFEPNSDEAQAFEEAHECFPKSDKRDARNMSSPILSSFPESLVSDPSKPELRLNAAQRALQDRLDLVWPRLPEWLHSAPLAIAWEVTRIALHCNIELSDIKGLAYDQSWDNQKTLRSVLYQHPLFQGKAFPEQCSLDAWNAAVKNFDKIVLSAELDRNPAPTGAFFILKLKAFTIEQSHRLGRRFGEDRFLEVLSPSNASSIKDPDLLPTLNNWLCHGKHRFVGCKWAAFFTKDAGYRRPAREVRLGPDPKPVFKDRIYFFAEDGNRFQSHHHAANASFSGYLFTRTALPVHSMLNWLLQLDLVKNQRQPWPKLFSRIQLGYLGSGLSRTHPTVVFAPLEIHAEEHDLMSPAGNVMNDGIGLMSRSVAREVQQILGIQDLPCAVQGRLGSAKGMWIIDPFDQSDDRWIKTYPSQRKWNCTSADSHHRTLEIKTHAKPLRSASLNLQFLPVLHDRSKHKHGMRDSIGELLRTSLRTELESVQVALRSPQQFLQWVHENSNHRQGLGNTSFEVPRLGGLPERDEDVMAEMVRAGFNPRGQKYLQDIAWNIQKQKCETLREKLNIKVGMSTYALMVVDFWGVVPEGEVHLCFSEKFTCDGFSGTLLNDQEVLVARSPAHYVSDIQKVKAVFRPELKDLKDVIVFSRNGNVALADRLSGGDYDGDIAWVCWDSKIVDNFQNAAVPDSPDLFRQGYLSKIPGTMSDLVRELGLEKGTGEMIARGFEFNMRQNFLGICTNFKERLCYKRKNVNDSVAVLLSTLVSNLVDQGKQGIVFDAGSWRRLQMELHPGPGFLELPLYKENSWRGTRLPEHIIDHLKFTVAKPLIDKELGDFSKSLQSKSGEKAHHWDKDLVEVCNYWDGMRSSKSVEKLLDALKSDINAVAVLWKKVMAGARDGDRSRGEYRRRINEVYEAWLDIKPAVHLHRSLPRSKTVAMLLQSYLHPEQTTWALLKASMAFKYHVEKNSSFVWKIAGAQLMLIKAMAGGRQPAPVTQGMIPFLRPDKKMIDRFTAVQEGTESLYESGNAGTDYGGDDLFDDASLWCHSILKPDKNEPTVRWRLSAEDGRQSRLSLFALDRLAGPPIALPINLLTSHFYAPRGHLNMHYLLGIAGVVSIAALAAASPVENAIPGGVFTIPQQKNKHFKESTGLDALLHAFSKYNATLPPRLRAAVEINPRIRTKLRQRNNMFGSVLAVPPAPYDIEYMSAIRIGTPPQSINIAIDTGWVMSTDTPTDQQNGRPVYSPHNSTTSKLIPNATWSIAYGDGSGASGIAYTDRVQLGGARFDAQVVESATYASRSFTDDPWISGLMGLGMSWANTVRPQRAQTFTDNIKDKLASPVFTANLRAGRPGNYNFGFVNPNEYTGAIGWAPVIPARPWWEVRASGFGVGSAGPYLARPFAAIVDTGTTLLLLPEWMVKMYYAQVAGAAVDRYWGSWVFPCASALPDFRFVVGGIVGVVPGRYMRYWQYDDSMCYGGLQSSSGLGINVFGDVLLKAQFVVFDMGQMRVGFANKKLLS</sequence>
<dbReference type="PROSITE" id="PS51767">
    <property type="entry name" value="PEPTIDASE_A1"/>
    <property type="match status" value="1"/>
</dbReference>
<comment type="similarity">
    <text evidence="1 5">Belongs to the peptidase A1 family.</text>
</comment>
<dbReference type="EMBL" id="JH793816">
    <property type="protein sequence ID" value="ELQ33552.1"/>
    <property type="molecule type" value="Genomic_DNA"/>
</dbReference>
<organism evidence="8">
    <name type="scientific">Pyricularia oryzae (strain Y34)</name>
    <name type="common">Rice blast fungus</name>
    <name type="synonym">Magnaporthe oryzae</name>
    <dbReference type="NCBI Taxonomy" id="1143189"/>
    <lineage>
        <taxon>Eukaryota</taxon>
        <taxon>Fungi</taxon>
        <taxon>Dikarya</taxon>
        <taxon>Ascomycota</taxon>
        <taxon>Pezizomycotina</taxon>
        <taxon>Sordariomycetes</taxon>
        <taxon>Sordariomycetidae</taxon>
        <taxon>Magnaporthales</taxon>
        <taxon>Pyriculariaceae</taxon>
        <taxon>Pyricularia</taxon>
    </lineage>
</organism>
<dbReference type="GO" id="GO:0003723">
    <property type="term" value="F:RNA binding"/>
    <property type="evidence" value="ECO:0007669"/>
    <property type="project" value="UniProtKB-KW"/>
</dbReference>
<name>A0AA97NNR9_PYRO3</name>
<dbReference type="Pfam" id="PF05183">
    <property type="entry name" value="RdRP"/>
    <property type="match status" value="1"/>
</dbReference>
<feature type="region of interest" description="Disordered" evidence="6">
    <location>
        <begin position="147"/>
        <end position="188"/>
    </location>
</feature>
<dbReference type="PROSITE" id="PS00141">
    <property type="entry name" value="ASP_PROTEASE"/>
    <property type="match status" value="1"/>
</dbReference>
<gene>
    <name evidence="8" type="ORF">OOU_Y34scaffold00926g12</name>
</gene>
<feature type="region of interest" description="Disordered" evidence="6">
    <location>
        <begin position="107"/>
        <end position="135"/>
    </location>
</feature>
<dbReference type="InterPro" id="IPR033121">
    <property type="entry name" value="PEPTIDASE_A1"/>
</dbReference>
<dbReference type="InterPro" id="IPR001969">
    <property type="entry name" value="Aspartic_peptidase_AS"/>
</dbReference>
<accession>A0AA97NNR9</accession>
<keyword evidence="2 5" id="KW-0645">Protease</keyword>